<feature type="region of interest" description="Disordered" evidence="1">
    <location>
        <begin position="235"/>
        <end position="254"/>
    </location>
</feature>
<evidence type="ECO:0000313" key="3">
    <source>
        <dbReference type="Proteomes" id="UP000015106"/>
    </source>
</evidence>
<dbReference type="AlphaFoldDB" id="A0A8R7UIJ7"/>
<dbReference type="Gramene" id="TuG1812G0500003858.01.T01">
    <property type="protein sequence ID" value="TuG1812G0500003858.01.T01.cds436905"/>
    <property type="gene ID" value="TuG1812G0500003858.01"/>
</dbReference>
<dbReference type="Proteomes" id="UP000015106">
    <property type="component" value="Chromosome 5"/>
</dbReference>
<feature type="region of interest" description="Disordered" evidence="1">
    <location>
        <begin position="1"/>
        <end position="43"/>
    </location>
</feature>
<feature type="region of interest" description="Disordered" evidence="1">
    <location>
        <begin position="269"/>
        <end position="303"/>
    </location>
</feature>
<reference evidence="2" key="3">
    <citation type="submission" date="2022-06" db="UniProtKB">
        <authorList>
            <consortium name="EnsemblPlants"/>
        </authorList>
    </citation>
    <scope>IDENTIFICATION</scope>
</reference>
<proteinExistence type="predicted"/>
<name>A0A8R7UIJ7_TRIUA</name>
<protein>
    <submittedName>
        <fullName evidence="2">Uncharacterized protein</fullName>
    </submittedName>
</protein>
<feature type="compositionally biased region" description="Basic and acidic residues" evidence="1">
    <location>
        <begin position="30"/>
        <end position="40"/>
    </location>
</feature>
<feature type="compositionally biased region" description="Basic and acidic residues" evidence="1">
    <location>
        <begin position="293"/>
        <end position="303"/>
    </location>
</feature>
<sequence length="333" mass="35670">TPGARPPRPHPASSPSAATVAAPVPGDPLPEERVAPDARRVPPPVPVGLHVPQLLQAAQVHDLVHHPSRHLLLGEAASHELRHRLQTPRRVAQHLLVPQEQHLAAAAAGGPAARVPVLEHVPALRAVEAPALAEQLGRLLQRVGVGVHSDTRGRFPGEEPRGDQRVLGVSADVHDPHAVVSDDAVGEERVGEVRGEHARGWERLELGHVPVADLEERDAVLRVATAERVVDGRRRLRGASDGGEGEGLEPGGAGLGVAGEEHVCAPGREPGVQRREAAPQGRLRQAEAAVAPQRERRAPRLERERRHQLRHAGVRRRAVVWSVSVLAMARGSH</sequence>
<accession>A0A8R7UIJ7</accession>
<reference evidence="2" key="2">
    <citation type="submission" date="2018-03" db="EMBL/GenBank/DDBJ databases">
        <title>The Triticum urartu genome reveals the dynamic nature of wheat genome evolution.</title>
        <authorList>
            <person name="Ling H."/>
            <person name="Ma B."/>
            <person name="Shi X."/>
            <person name="Liu H."/>
            <person name="Dong L."/>
            <person name="Sun H."/>
            <person name="Cao Y."/>
            <person name="Gao Q."/>
            <person name="Zheng S."/>
            <person name="Li Y."/>
            <person name="Yu Y."/>
            <person name="Du H."/>
            <person name="Qi M."/>
            <person name="Li Y."/>
            <person name="Yu H."/>
            <person name="Cui Y."/>
            <person name="Wang N."/>
            <person name="Chen C."/>
            <person name="Wu H."/>
            <person name="Zhao Y."/>
            <person name="Zhang J."/>
            <person name="Li Y."/>
            <person name="Zhou W."/>
            <person name="Zhang B."/>
            <person name="Hu W."/>
            <person name="Eijk M."/>
            <person name="Tang J."/>
            <person name="Witsenboer H."/>
            <person name="Zhao S."/>
            <person name="Li Z."/>
            <person name="Zhang A."/>
            <person name="Wang D."/>
            <person name="Liang C."/>
        </authorList>
    </citation>
    <scope>NUCLEOTIDE SEQUENCE [LARGE SCALE GENOMIC DNA]</scope>
    <source>
        <strain evidence="2">cv. G1812</strain>
    </source>
</reference>
<organism evidence="2 3">
    <name type="scientific">Triticum urartu</name>
    <name type="common">Red wild einkorn</name>
    <name type="synonym">Crithodium urartu</name>
    <dbReference type="NCBI Taxonomy" id="4572"/>
    <lineage>
        <taxon>Eukaryota</taxon>
        <taxon>Viridiplantae</taxon>
        <taxon>Streptophyta</taxon>
        <taxon>Embryophyta</taxon>
        <taxon>Tracheophyta</taxon>
        <taxon>Spermatophyta</taxon>
        <taxon>Magnoliopsida</taxon>
        <taxon>Liliopsida</taxon>
        <taxon>Poales</taxon>
        <taxon>Poaceae</taxon>
        <taxon>BOP clade</taxon>
        <taxon>Pooideae</taxon>
        <taxon>Triticodae</taxon>
        <taxon>Triticeae</taxon>
        <taxon>Triticinae</taxon>
        <taxon>Triticum</taxon>
    </lineage>
</organism>
<evidence type="ECO:0000256" key="1">
    <source>
        <dbReference type="SAM" id="MobiDB-lite"/>
    </source>
</evidence>
<feature type="compositionally biased region" description="Low complexity" evidence="1">
    <location>
        <begin position="13"/>
        <end position="24"/>
    </location>
</feature>
<dbReference type="EnsemblPlants" id="TuG1812G0500003858.01.T01">
    <property type="protein sequence ID" value="TuG1812G0500003858.01.T01.cds436905"/>
    <property type="gene ID" value="TuG1812G0500003858.01"/>
</dbReference>
<feature type="compositionally biased region" description="Pro residues" evidence="1">
    <location>
        <begin position="1"/>
        <end position="12"/>
    </location>
</feature>
<keyword evidence="3" id="KW-1185">Reference proteome</keyword>
<reference evidence="3" key="1">
    <citation type="journal article" date="2013" name="Nature">
        <title>Draft genome of the wheat A-genome progenitor Triticum urartu.</title>
        <authorList>
            <person name="Ling H.Q."/>
            <person name="Zhao S."/>
            <person name="Liu D."/>
            <person name="Wang J."/>
            <person name="Sun H."/>
            <person name="Zhang C."/>
            <person name="Fan H."/>
            <person name="Li D."/>
            <person name="Dong L."/>
            <person name="Tao Y."/>
            <person name="Gao C."/>
            <person name="Wu H."/>
            <person name="Li Y."/>
            <person name="Cui Y."/>
            <person name="Guo X."/>
            <person name="Zheng S."/>
            <person name="Wang B."/>
            <person name="Yu K."/>
            <person name="Liang Q."/>
            <person name="Yang W."/>
            <person name="Lou X."/>
            <person name="Chen J."/>
            <person name="Feng M."/>
            <person name="Jian J."/>
            <person name="Zhang X."/>
            <person name="Luo G."/>
            <person name="Jiang Y."/>
            <person name="Liu J."/>
            <person name="Wang Z."/>
            <person name="Sha Y."/>
            <person name="Zhang B."/>
            <person name="Wu H."/>
            <person name="Tang D."/>
            <person name="Shen Q."/>
            <person name="Xue P."/>
            <person name="Zou S."/>
            <person name="Wang X."/>
            <person name="Liu X."/>
            <person name="Wang F."/>
            <person name="Yang Y."/>
            <person name="An X."/>
            <person name="Dong Z."/>
            <person name="Zhang K."/>
            <person name="Zhang X."/>
            <person name="Luo M.C."/>
            <person name="Dvorak J."/>
            <person name="Tong Y."/>
            <person name="Wang J."/>
            <person name="Yang H."/>
            <person name="Li Z."/>
            <person name="Wang D."/>
            <person name="Zhang A."/>
            <person name="Wang J."/>
        </authorList>
    </citation>
    <scope>NUCLEOTIDE SEQUENCE</scope>
    <source>
        <strain evidence="3">cv. G1812</strain>
    </source>
</reference>
<evidence type="ECO:0000313" key="2">
    <source>
        <dbReference type="EnsemblPlants" id="TuG1812G0500003858.01.T01.cds436905"/>
    </source>
</evidence>